<organism evidence="1 2">
    <name type="scientific">Sphaerisporangium album</name>
    <dbReference type="NCBI Taxonomy" id="509200"/>
    <lineage>
        <taxon>Bacteria</taxon>
        <taxon>Bacillati</taxon>
        <taxon>Actinomycetota</taxon>
        <taxon>Actinomycetes</taxon>
        <taxon>Streptosporangiales</taxon>
        <taxon>Streptosporangiaceae</taxon>
        <taxon>Sphaerisporangium</taxon>
    </lineage>
</organism>
<dbReference type="Proteomes" id="UP000253094">
    <property type="component" value="Unassembled WGS sequence"/>
</dbReference>
<dbReference type="RefSeq" id="WP_114028212.1">
    <property type="nucleotide sequence ID" value="NZ_QOIL01000004.1"/>
</dbReference>
<evidence type="ECO:0000313" key="2">
    <source>
        <dbReference type="Proteomes" id="UP000253094"/>
    </source>
</evidence>
<sequence length="90" mass="9702">MTTQFWTCVLDWSSSHGDLDPPVCVVQAEDPDSATDQAISLTSDHFVGIDSDWKSADDVAEQIFPIVTFHGDISGLIASPGHYILRGPGL</sequence>
<comment type="caution">
    <text evidence="1">The sequence shown here is derived from an EMBL/GenBank/DDBJ whole genome shotgun (WGS) entry which is preliminary data.</text>
</comment>
<dbReference type="EMBL" id="QOIL01000004">
    <property type="protein sequence ID" value="RCG31642.1"/>
    <property type="molecule type" value="Genomic_DNA"/>
</dbReference>
<keyword evidence="2" id="KW-1185">Reference proteome</keyword>
<protein>
    <submittedName>
        <fullName evidence="1">Uncharacterized protein</fullName>
    </submittedName>
</protein>
<accession>A0A367FP92</accession>
<evidence type="ECO:0000313" key="1">
    <source>
        <dbReference type="EMBL" id="RCG31642.1"/>
    </source>
</evidence>
<name>A0A367FP92_9ACTN</name>
<dbReference type="AlphaFoldDB" id="A0A367FP92"/>
<reference evidence="1 2" key="1">
    <citation type="submission" date="2018-06" db="EMBL/GenBank/DDBJ databases">
        <title>Sphaerisporangium craniellae sp. nov., isolated from a marine sponge in the South China Sea.</title>
        <authorList>
            <person name="Li L."/>
        </authorList>
    </citation>
    <scope>NUCLEOTIDE SEQUENCE [LARGE SCALE GENOMIC DNA]</scope>
    <source>
        <strain evidence="1 2">CCTCC AA 208026</strain>
    </source>
</reference>
<gene>
    <name evidence="1" type="ORF">DQ384_08770</name>
</gene>
<proteinExistence type="predicted"/>